<dbReference type="BioCyc" id="MHAE859194:G1GR7-584-MONOMER"/>
<evidence type="ECO:0000256" key="1">
    <source>
        <dbReference type="SAM" id="SignalP"/>
    </source>
</evidence>
<evidence type="ECO:0000313" key="3">
    <source>
        <dbReference type="Proteomes" id="UP000007952"/>
    </source>
</evidence>
<organism evidence="2 3">
    <name type="scientific">Mycoplasma haemofelis (strain Ohio2)</name>
    <dbReference type="NCBI Taxonomy" id="859194"/>
    <lineage>
        <taxon>Bacteria</taxon>
        <taxon>Bacillati</taxon>
        <taxon>Mycoplasmatota</taxon>
        <taxon>Mollicutes</taxon>
        <taxon>Mycoplasmataceae</taxon>
        <taxon>Mycoplasma</taxon>
    </lineage>
</organism>
<feature type="chain" id="PRO_5003339753" evidence="1">
    <location>
        <begin position="19"/>
        <end position="295"/>
    </location>
</feature>
<evidence type="ECO:0000313" key="2">
    <source>
        <dbReference type="EMBL" id="AEG72865.1"/>
    </source>
</evidence>
<gene>
    <name evidence="2" type="ordered locus">MHF_0593</name>
</gene>
<protein>
    <submittedName>
        <fullName evidence="2">Uncharacterized protein</fullName>
    </submittedName>
</protein>
<proteinExistence type="predicted"/>
<dbReference type="KEGG" id="mhf:MHF_0593"/>
<keyword evidence="1" id="KW-0732">Signal</keyword>
<dbReference type="STRING" id="859194.MHF_0593"/>
<accession>F6FI17</accession>
<reference evidence="2 3" key="1">
    <citation type="journal article" date="2011" name="J. Bacteriol.">
        <title>Complete genome sequences of two hemotropic Mycoplasmas, Mycoplasma haemofelis strain Ohio2 and Mycoplasma suis strain Illinois.</title>
        <authorList>
            <person name="Messick J.B."/>
            <person name="Santos A.P."/>
            <person name="Guimaraes A.M."/>
        </authorList>
    </citation>
    <scope>NUCLEOTIDE SEQUENCE [LARGE SCALE GENOMIC DNA]</scope>
    <source>
        <strain evidence="2 3">Ohio2</strain>
    </source>
</reference>
<dbReference type="Proteomes" id="UP000007952">
    <property type="component" value="Chromosome"/>
</dbReference>
<name>F6FI17_MYCHI</name>
<dbReference type="HOGENOM" id="CLU_1081051_0_0_14"/>
<dbReference type="EMBL" id="CP002808">
    <property type="protein sequence ID" value="AEG72865.1"/>
    <property type="molecule type" value="Genomic_DNA"/>
</dbReference>
<dbReference type="AlphaFoldDB" id="F6FI17"/>
<sequence length="295" mass="32397">MKYDWLSLNLKTSLLVGAASISAVGTTSSIFFNSSEGVIKAVKESTDPVLKPFKDGTSNLLNQLDDFSKHSYNNGIDAKDWVAGNFNKSKIYSGGKNIYGYLKDWSESIYSFAKGFKETAVNFFKDWEENRETMHVIFKALGNSFSLIGGLMGSMQSEGESTLKLLFEAISHPKFKDFMTEVSTMLSKNPNLMPSIQGDDVTDILSAFRQDADTVHSTLQELNKKKEGEVTREVLLSALKLQSLMGKASALIGRAKSAIAAGQKDGISELMNEIKQITKQLDDVIAANKDQDAAD</sequence>
<reference key="2">
    <citation type="submission" date="2011-05" db="EMBL/GenBank/DDBJ databases">
        <title>The Genome of Mycoplasma haemofelis Strain Ohio2, a pathogenic hemoplasma of the cat.</title>
        <authorList>
            <person name="Santos A.P."/>
            <person name="Guimaraes A.M.S."/>
            <person name="SanMiguel P.J."/>
            <person name="Martin S.W."/>
            <person name="Messick J.B."/>
        </authorList>
    </citation>
    <scope>NUCLEOTIDE SEQUENCE</scope>
    <source>
        <strain>Ohio2</strain>
    </source>
</reference>
<feature type="signal peptide" evidence="1">
    <location>
        <begin position="1"/>
        <end position="18"/>
    </location>
</feature>